<sequence>MNEIQYKEYVISNDKSKIDKQAVLDFLTRSYWANKREPERTLRAIEASDCYGIYHQGKQVGFARIVTDGATMFYLCDVFIHEDYRGQELGKKLIETIMNDVKYESLTGLLGTLDAHGLYEQYGFIRDSERFMKRPPSWANIPNT</sequence>
<dbReference type="SUPFAM" id="SSF55729">
    <property type="entry name" value="Acyl-CoA N-acyltransferases (Nat)"/>
    <property type="match status" value="1"/>
</dbReference>
<dbReference type="Gene3D" id="3.40.630.30">
    <property type="match status" value="1"/>
</dbReference>
<dbReference type="PROSITE" id="PS51186">
    <property type="entry name" value="GNAT"/>
    <property type="match status" value="1"/>
</dbReference>
<proteinExistence type="predicted"/>
<keyword evidence="2" id="KW-0808">Transferase</keyword>
<dbReference type="KEGG" id="cchl:FPL14_28660"/>
<dbReference type="Pfam" id="PF13508">
    <property type="entry name" value="Acetyltransf_7"/>
    <property type="match status" value="1"/>
</dbReference>
<reference evidence="2 3" key="1">
    <citation type="submission" date="2019-07" db="EMBL/GenBank/DDBJ databases">
        <authorList>
            <person name="Kim J.K."/>
            <person name="Cheong H.-M."/>
            <person name="Choi Y."/>
            <person name="Hwang K.J."/>
            <person name="Lee S."/>
            <person name="Choi C."/>
        </authorList>
    </citation>
    <scope>NUCLEOTIDE SEQUENCE [LARGE SCALE GENOMIC DNA]</scope>
    <source>
        <strain evidence="2 3">KS 22</strain>
    </source>
</reference>
<organism evidence="2 3">
    <name type="scientific">Cohnella cholangitidis</name>
    <dbReference type="NCBI Taxonomy" id="2598458"/>
    <lineage>
        <taxon>Bacteria</taxon>
        <taxon>Bacillati</taxon>
        <taxon>Bacillota</taxon>
        <taxon>Bacilli</taxon>
        <taxon>Bacillales</taxon>
        <taxon>Paenibacillaceae</taxon>
        <taxon>Cohnella</taxon>
    </lineage>
</organism>
<dbReference type="InterPro" id="IPR053144">
    <property type="entry name" value="Acetyltransferase_Butenolide"/>
</dbReference>
<dbReference type="EMBL" id="CP041969">
    <property type="protein sequence ID" value="QMV44699.1"/>
    <property type="molecule type" value="Genomic_DNA"/>
</dbReference>
<keyword evidence="3" id="KW-1185">Reference proteome</keyword>
<accession>A0A7G5C665</accession>
<dbReference type="AlphaFoldDB" id="A0A7G5C665"/>
<gene>
    <name evidence="2" type="ORF">FPL14_28660</name>
</gene>
<dbReference type="PANTHER" id="PTHR43233">
    <property type="entry name" value="FAMILY N-ACETYLTRANSFERASE, PUTATIVE (AFU_ORTHOLOGUE AFUA_6G03350)-RELATED"/>
    <property type="match status" value="1"/>
</dbReference>
<dbReference type="PANTHER" id="PTHR43233:SF1">
    <property type="entry name" value="FAMILY N-ACETYLTRANSFERASE, PUTATIVE (AFU_ORTHOLOGUE AFUA_6G03350)-RELATED"/>
    <property type="match status" value="1"/>
</dbReference>
<evidence type="ECO:0000313" key="3">
    <source>
        <dbReference type="Proteomes" id="UP000515679"/>
    </source>
</evidence>
<dbReference type="RefSeq" id="WP_182300988.1">
    <property type="nucleotide sequence ID" value="NZ_CP041969.1"/>
</dbReference>
<dbReference type="InterPro" id="IPR016181">
    <property type="entry name" value="Acyl_CoA_acyltransferase"/>
</dbReference>
<protein>
    <submittedName>
        <fullName evidence="2">GNAT family N-acetyltransferase</fullName>
    </submittedName>
</protein>
<dbReference type="GO" id="GO:0016747">
    <property type="term" value="F:acyltransferase activity, transferring groups other than amino-acyl groups"/>
    <property type="evidence" value="ECO:0007669"/>
    <property type="project" value="InterPro"/>
</dbReference>
<name>A0A7G5C665_9BACL</name>
<evidence type="ECO:0000313" key="2">
    <source>
        <dbReference type="EMBL" id="QMV44699.1"/>
    </source>
</evidence>
<dbReference type="Proteomes" id="UP000515679">
    <property type="component" value="Chromosome"/>
</dbReference>
<evidence type="ECO:0000259" key="1">
    <source>
        <dbReference type="PROSITE" id="PS51186"/>
    </source>
</evidence>
<dbReference type="InterPro" id="IPR000182">
    <property type="entry name" value="GNAT_dom"/>
</dbReference>
<feature type="domain" description="N-acetyltransferase" evidence="1">
    <location>
        <begin position="9"/>
        <end position="144"/>
    </location>
</feature>
<dbReference type="CDD" id="cd04301">
    <property type="entry name" value="NAT_SF"/>
    <property type="match status" value="1"/>
</dbReference>